<feature type="compositionally biased region" description="Acidic residues" evidence="2">
    <location>
        <begin position="455"/>
        <end position="470"/>
    </location>
</feature>
<gene>
    <name evidence="3" type="ORF">FSB_LOCUS16984</name>
</gene>
<dbReference type="EMBL" id="OIVN01001044">
    <property type="protein sequence ID" value="SPC89102.1"/>
    <property type="molecule type" value="Genomic_DNA"/>
</dbReference>
<reference evidence="3" key="1">
    <citation type="submission" date="2018-02" db="EMBL/GenBank/DDBJ databases">
        <authorList>
            <person name="Cohen D.B."/>
            <person name="Kent A.D."/>
        </authorList>
    </citation>
    <scope>NUCLEOTIDE SEQUENCE</scope>
</reference>
<feature type="coiled-coil region" evidence="1">
    <location>
        <begin position="356"/>
        <end position="397"/>
    </location>
</feature>
<sequence>MPSGHPRGLPDSIGSEDAWRVRSPSSGSSRKLLLWRPPSTALVSSDFLSIGVDDSSESSSSGERYSPAPIPGSDDSGSQGRLFIAEEVPSKLVDKDIGRLRSRYQISENVVIRLPENGEWACSFNGEDVALYEESLVVGLRSWKLKFFFLCGDNFESSPGEAVGKDPCGLRRSWGIPTANGPIPNAEVKKAIKAYNQSMTTRVERKRIRKAAQNVEDLPNASALFSKKAKPGKKETMEKGASSKKGGCQDKPFPAATAKAPEKVHVYHEIPPSPVGASKGKGVVSGEIQPTIYNSTSKAMDKVNEIYEKVDLEVYDHIENLDLLRLSIQNSLKAAGQMFIVGNKLRSSEQVLNAERGTLKSQVKKLETDLKKKDDRLSVLEKECDELLRKTEVLQQQVLNVRETAVNEFKTSEEFDDATHRYYIAGFEHFRKRVALAFGDAQDWTMMKILDDEETTTVEEDSGEEEEGDDVQSKERVATPTDIPSIPQNNDPGDALTTGPVDDQVTPLDKQAALLSVGDEAL</sequence>
<proteinExistence type="predicted"/>
<organism evidence="3">
    <name type="scientific">Fagus sylvatica</name>
    <name type="common">Beechnut</name>
    <dbReference type="NCBI Taxonomy" id="28930"/>
    <lineage>
        <taxon>Eukaryota</taxon>
        <taxon>Viridiplantae</taxon>
        <taxon>Streptophyta</taxon>
        <taxon>Embryophyta</taxon>
        <taxon>Tracheophyta</taxon>
        <taxon>Spermatophyta</taxon>
        <taxon>Magnoliopsida</taxon>
        <taxon>eudicotyledons</taxon>
        <taxon>Gunneridae</taxon>
        <taxon>Pentapetalae</taxon>
        <taxon>rosids</taxon>
        <taxon>fabids</taxon>
        <taxon>Fagales</taxon>
        <taxon>Fagaceae</taxon>
        <taxon>Fagus</taxon>
    </lineage>
</organism>
<dbReference type="AlphaFoldDB" id="A0A2N9FPC7"/>
<feature type="region of interest" description="Disordered" evidence="2">
    <location>
        <begin position="1"/>
        <end position="32"/>
    </location>
</feature>
<evidence type="ECO:0000256" key="1">
    <source>
        <dbReference type="SAM" id="Coils"/>
    </source>
</evidence>
<feature type="region of interest" description="Disordered" evidence="2">
    <location>
        <begin position="227"/>
        <end position="253"/>
    </location>
</feature>
<name>A0A2N9FPC7_FAGSY</name>
<protein>
    <submittedName>
        <fullName evidence="3">Uncharacterized protein</fullName>
    </submittedName>
</protein>
<keyword evidence="1" id="KW-0175">Coiled coil</keyword>
<feature type="region of interest" description="Disordered" evidence="2">
    <location>
        <begin position="455"/>
        <end position="506"/>
    </location>
</feature>
<evidence type="ECO:0000256" key="2">
    <source>
        <dbReference type="SAM" id="MobiDB-lite"/>
    </source>
</evidence>
<evidence type="ECO:0000313" key="3">
    <source>
        <dbReference type="EMBL" id="SPC89102.1"/>
    </source>
</evidence>
<accession>A0A2N9FPC7</accession>
<feature type="region of interest" description="Disordered" evidence="2">
    <location>
        <begin position="51"/>
        <end position="79"/>
    </location>
</feature>